<evidence type="ECO:0000256" key="1">
    <source>
        <dbReference type="SAM" id="Coils"/>
    </source>
</evidence>
<evidence type="ECO:0000313" key="4">
    <source>
        <dbReference type="EMBL" id="PXF40763.1"/>
    </source>
</evidence>
<sequence>MENALRVVLLLIFIVPVSSEVQPTPKPRKALTAAELRQTDVDVRNRLEQLHKTIDAVQETMKNMNDGYDYHAKQNADRMKLRFEKLSAVVSRLTKQNSKLNVENRQLRQEKTTLVDKISKLEVQLDKLAAQASNSGVGVWMKQTATDLRKFLEENGLEHFKSPRFSPIIAGLVSNGVVLLPLAMATFFLLHYSKNLTVLRIVMALNLFDLGFALAIIASSALLLGDPFEGMRHISEINFVFIQMVVGGVFWLTAGFLVAAIIQNRTNRAWKFSTVELMLRSAVALDYSTRVWNPVMERDDVPIAMQPVFYLTYLASAVTNVYLTSKAGWHVVYAQKTQIRKQEEEMMVSFETHRGN</sequence>
<protein>
    <submittedName>
        <fullName evidence="4">Uncharacterized protein</fullName>
    </submittedName>
</protein>
<dbReference type="OrthoDB" id="7830at2759"/>
<keyword evidence="3" id="KW-0732">Signal</keyword>
<feature type="transmembrane region" description="Helical" evidence="2">
    <location>
        <begin position="168"/>
        <end position="190"/>
    </location>
</feature>
<keyword evidence="2" id="KW-0812">Transmembrane</keyword>
<proteinExistence type="predicted"/>
<dbReference type="EMBL" id="NBIV01000261">
    <property type="protein sequence ID" value="PXF40763.1"/>
    <property type="molecule type" value="Genomic_DNA"/>
</dbReference>
<reference evidence="4 5" key="1">
    <citation type="journal article" date="2018" name="Mol. Biol. Evol.">
        <title>Analysis of the draft genome of the red seaweed Gracilariopsis chorda provides insights into genome size evolution in Rhodophyta.</title>
        <authorList>
            <person name="Lee J."/>
            <person name="Yang E.C."/>
            <person name="Graf L."/>
            <person name="Yang J.H."/>
            <person name="Qiu H."/>
            <person name="Zel Zion U."/>
            <person name="Chan C.X."/>
            <person name="Stephens T.G."/>
            <person name="Weber A.P.M."/>
            <person name="Boo G.H."/>
            <person name="Boo S.M."/>
            <person name="Kim K.M."/>
            <person name="Shin Y."/>
            <person name="Jung M."/>
            <person name="Lee S.J."/>
            <person name="Yim H.S."/>
            <person name="Lee J.H."/>
            <person name="Bhattacharya D."/>
            <person name="Yoon H.S."/>
        </authorList>
    </citation>
    <scope>NUCLEOTIDE SEQUENCE [LARGE SCALE GENOMIC DNA]</scope>
    <source>
        <strain evidence="4 5">SKKU-2015</strain>
        <tissue evidence="4">Whole body</tissue>
    </source>
</reference>
<dbReference type="AlphaFoldDB" id="A0A2V3IFF0"/>
<keyword evidence="2" id="KW-0472">Membrane</keyword>
<feature type="coiled-coil region" evidence="1">
    <location>
        <begin position="47"/>
        <end position="131"/>
    </location>
</feature>
<accession>A0A2V3IFF0</accession>
<evidence type="ECO:0000256" key="3">
    <source>
        <dbReference type="SAM" id="SignalP"/>
    </source>
</evidence>
<feature type="chain" id="PRO_5015983458" evidence="3">
    <location>
        <begin position="20"/>
        <end position="356"/>
    </location>
</feature>
<dbReference type="Proteomes" id="UP000247409">
    <property type="component" value="Unassembled WGS sequence"/>
</dbReference>
<gene>
    <name evidence="4" type="ORF">BWQ96_09525</name>
</gene>
<evidence type="ECO:0000256" key="2">
    <source>
        <dbReference type="SAM" id="Phobius"/>
    </source>
</evidence>
<keyword evidence="2" id="KW-1133">Transmembrane helix</keyword>
<feature type="transmembrane region" description="Helical" evidence="2">
    <location>
        <begin position="237"/>
        <end position="262"/>
    </location>
</feature>
<keyword evidence="1" id="KW-0175">Coiled coil</keyword>
<comment type="caution">
    <text evidence="4">The sequence shown here is derived from an EMBL/GenBank/DDBJ whole genome shotgun (WGS) entry which is preliminary data.</text>
</comment>
<keyword evidence="5" id="KW-1185">Reference proteome</keyword>
<name>A0A2V3IFF0_9FLOR</name>
<feature type="signal peptide" evidence="3">
    <location>
        <begin position="1"/>
        <end position="19"/>
    </location>
</feature>
<organism evidence="4 5">
    <name type="scientific">Gracilariopsis chorda</name>
    <dbReference type="NCBI Taxonomy" id="448386"/>
    <lineage>
        <taxon>Eukaryota</taxon>
        <taxon>Rhodophyta</taxon>
        <taxon>Florideophyceae</taxon>
        <taxon>Rhodymeniophycidae</taxon>
        <taxon>Gracilariales</taxon>
        <taxon>Gracilariaceae</taxon>
        <taxon>Gracilariopsis</taxon>
    </lineage>
</organism>
<evidence type="ECO:0000313" key="5">
    <source>
        <dbReference type="Proteomes" id="UP000247409"/>
    </source>
</evidence>
<feature type="transmembrane region" description="Helical" evidence="2">
    <location>
        <begin position="202"/>
        <end position="225"/>
    </location>
</feature>